<dbReference type="EMBL" id="AATQ01000032">
    <property type="protein sequence ID" value="EAU45115.1"/>
    <property type="molecule type" value="Genomic_DNA"/>
</dbReference>
<organism evidence="1 2">
    <name type="scientific">Salipiger bermudensis (strain DSM 26914 / JCM 13377 / KCTC 12554 / HTCC2601)</name>
    <name type="common">Pelagibaca bermudensis</name>
    <dbReference type="NCBI Taxonomy" id="314265"/>
    <lineage>
        <taxon>Bacteria</taxon>
        <taxon>Pseudomonadati</taxon>
        <taxon>Pseudomonadota</taxon>
        <taxon>Alphaproteobacteria</taxon>
        <taxon>Rhodobacterales</taxon>
        <taxon>Roseobacteraceae</taxon>
        <taxon>Salipiger</taxon>
    </lineage>
</organism>
<evidence type="ECO:0000313" key="1">
    <source>
        <dbReference type="EMBL" id="EAU45115.1"/>
    </source>
</evidence>
<gene>
    <name evidence="1" type="ORF">R2601_23051</name>
</gene>
<dbReference type="Proteomes" id="UP000006230">
    <property type="component" value="Unassembled WGS sequence"/>
</dbReference>
<reference evidence="1 2" key="1">
    <citation type="journal article" date="2010" name="J. Bacteriol.">
        <title>Genome sequences of Pelagibaca bermudensis HTCC2601T and Maritimibacter alkaliphilus HTCC2654T, the type strains of two marine Roseobacter genera.</title>
        <authorList>
            <person name="Thrash J.C."/>
            <person name="Cho J.C."/>
            <person name="Ferriera S."/>
            <person name="Johnson J."/>
            <person name="Vergin K.L."/>
            <person name="Giovannoni S.J."/>
        </authorList>
    </citation>
    <scope>NUCLEOTIDE SEQUENCE [LARGE SCALE GENOMIC DNA]</scope>
    <source>
        <strain evidence="2">DSM 26914 / JCM 13377 / KCTC 12554 / HTCC2601</strain>
    </source>
</reference>
<sequence length="47" mass="5142">MLDSGVLPQEVILVDAETVAIVTEIEGADYVLTLGRIPRPRPRPARN</sequence>
<protein>
    <submittedName>
        <fullName evidence="1">Uncharacterized protein</fullName>
    </submittedName>
</protein>
<accession>Q0FLI3</accession>
<dbReference type="STRING" id="314265.R2601_23051"/>
<proteinExistence type="predicted"/>
<comment type="caution">
    <text evidence="1">The sequence shown here is derived from an EMBL/GenBank/DDBJ whole genome shotgun (WGS) entry which is preliminary data.</text>
</comment>
<keyword evidence="2" id="KW-1185">Reference proteome</keyword>
<name>Q0FLI3_SALBH</name>
<evidence type="ECO:0000313" key="2">
    <source>
        <dbReference type="Proteomes" id="UP000006230"/>
    </source>
</evidence>
<dbReference type="HOGENOM" id="CLU_3171297_0_0_5"/>
<dbReference type="AlphaFoldDB" id="Q0FLI3"/>